<proteinExistence type="predicted"/>
<dbReference type="InParanoid" id="A0A3N4LLE5"/>
<dbReference type="PROSITE" id="PS51257">
    <property type="entry name" value="PROKAR_LIPOPROTEIN"/>
    <property type="match status" value="1"/>
</dbReference>
<dbReference type="EMBL" id="ML121544">
    <property type="protein sequence ID" value="RPB23747.1"/>
    <property type="molecule type" value="Genomic_DNA"/>
</dbReference>
<accession>A0A3N4LLE5</accession>
<dbReference type="Proteomes" id="UP000267821">
    <property type="component" value="Unassembled WGS sequence"/>
</dbReference>
<dbReference type="AlphaFoldDB" id="A0A3N4LLE5"/>
<organism evidence="1 2">
    <name type="scientific">Terfezia boudieri ATCC MYA-4762</name>
    <dbReference type="NCBI Taxonomy" id="1051890"/>
    <lineage>
        <taxon>Eukaryota</taxon>
        <taxon>Fungi</taxon>
        <taxon>Dikarya</taxon>
        <taxon>Ascomycota</taxon>
        <taxon>Pezizomycotina</taxon>
        <taxon>Pezizomycetes</taxon>
        <taxon>Pezizales</taxon>
        <taxon>Pezizaceae</taxon>
        <taxon>Terfezia</taxon>
    </lineage>
</organism>
<evidence type="ECO:0000313" key="2">
    <source>
        <dbReference type="Proteomes" id="UP000267821"/>
    </source>
</evidence>
<keyword evidence="2" id="KW-1185">Reference proteome</keyword>
<sequence length="112" mass="13048">MQKRGSSFNQSLVSCPVTRHDEMSPYTISPQIPRHRKHTTVNSIKSKCLPMMPISADALHYRTILLELSKPVTISPQIFDEYGRMRIRFIHSFRKSCCKLMVQYVFRNMSAD</sequence>
<evidence type="ECO:0000313" key="1">
    <source>
        <dbReference type="EMBL" id="RPB23747.1"/>
    </source>
</evidence>
<protein>
    <submittedName>
        <fullName evidence="1">Uncharacterized protein</fullName>
    </submittedName>
</protein>
<name>A0A3N4LLE5_9PEZI</name>
<reference evidence="1 2" key="1">
    <citation type="journal article" date="2018" name="Nat. Ecol. Evol.">
        <title>Pezizomycetes genomes reveal the molecular basis of ectomycorrhizal truffle lifestyle.</title>
        <authorList>
            <person name="Murat C."/>
            <person name="Payen T."/>
            <person name="Noel B."/>
            <person name="Kuo A."/>
            <person name="Morin E."/>
            <person name="Chen J."/>
            <person name="Kohler A."/>
            <person name="Krizsan K."/>
            <person name="Balestrini R."/>
            <person name="Da Silva C."/>
            <person name="Montanini B."/>
            <person name="Hainaut M."/>
            <person name="Levati E."/>
            <person name="Barry K.W."/>
            <person name="Belfiori B."/>
            <person name="Cichocki N."/>
            <person name="Clum A."/>
            <person name="Dockter R.B."/>
            <person name="Fauchery L."/>
            <person name="Guy J."/>
            <person name="Iotti M."/>
            <person name="Le Tacon F."/>
            <person name="Lindquist E.A."/>
            <person name="Lipzen A."/>
            <person name="Malagnac F."/>
            <person name="Mello A."/>
            <person name="Molinier V."/>
            <person name="Miyauchi S."/>
            <person name="Poulain J."/>
            <person name="Riccioni C."/>
            <person name="Rubini A."/>
            <person name="Sitrit Y."/>
            <person name="Splivallo R."/>
            <person name="Traeger S."/>
            <person name="Wang M."/>
            <person name="Zifcakova L."/>
            <person name="Wipf D."/>
            <person name="Zambonelli A."/>
            <person name="Paolocci F."/>
            <person name="Nowrousian M."/>
            <person name="Ottonello S."/>
            <person name="Baldrian P."/>
            <person name="Spatafora J.W."/>
            <person name="Henrissat B."/>
            <person name="Nagy L.G."/>
            <person name="Aury J.M."/>
            <person name="Wincker P."/>
            <person name="Grigoriev I.V."/>
            <person name="Bonfante P."/>
            <person name="Martin F.M."/>
        </authorList>
    </citation>
    <scope>NUCLEOTIDE SEQUENCE [LARGE SCALE GENOMIC DNA]</scope>
    <source>
        <strain evidence="1 2">ATCC MYA-4762</strain>
    </source>
</reference>
<gene>
    <name evidence="1" type="ORF">L211DRAFT_218854</name>
</gene>